<keyword evidence="4" id="KW-0472">Membrane</keyword>
<organism evidence="5 6">
    <name type="scientific">Cyanobium usitatum str. Tous</name>
    <dbReference type="NCBI Taxonomy" id="2116684"/>
    <lineage>
        <taxon>Bacteria</taxon>
        <taxon>Bacillati</taxon>
        <taxon>Cyanobacteriota</taxon>
        <taxon>Cyanophyceae</taxon>
        <taxon>Synechococcales</taxon>
        <taxon>Prochlorococcaceae</taxon>
        <taxon>Cyanobium</taxon>
    </lineage>
</organism>
<dbReference type="Pfam" id="PF05128">
    <property type="entry name" value="DUF697"/>
    <property type="match status" value="1"/>
</dbReference>
<evidence type="ECO:0000313" key="5">
    <source>
        <dbReference type="EMBL" id="PSJ06932.1"/>
    </source>
</evidence>
<name>A0A2P7N0E3_9CYAN</name>
<comment type="caution">
    <text evidence="5">The sequence shown here is derived from an EMBL/GenBank/DDBJ whole genome shotgun (WGS) entry which is preliminary data.</text>
</comment>
<evidence type="ECO:0000313" key="6">
    <source>
        <dbReference type="Proteomes" id="UP000243002"/>
    </source>
</evidence>
<sequence>MTLPQLAGLAMVRQAMPTTLKPWLPAIGTGVMGWFALDGLLRLSHLPIASGLTLAGLGLGASLLRRRQPRGPAPTDVPGWLGRLEQLEGQFLRLAGESTPAKTELASRMRKNQLATLRQELDRQGLQLALVGTCPPALALQPDLIEALRGAEKLQLHWAHPLPAWSTDWSWPEAFAACDLLIHHLRTPLSAADLRWLEALPAAQPAWLLVEFNRADQTLEALAAELRSQLGQDLSQRLLFWNGLPTTLTASISPLARQLASAGAELRSGRQLRRLEQLHGLWQRELEQLRRQHFLPLQRRTQWLVAAGVVAAPLPSLDLLVLAVANGLMLREMARLWDCPWTFEQLQAAASELAKAALAQGVVEWSSQLLTGLVKLHGATWLVGGALQALSAAYLTRVVARSMADMLALSAGVSEPDLAEIKRQAPLLVAKAAAAEKLDWPAFLEQGRQWLRNLPPAGMDGSDLMAAEPTP</sequence>
<dbReference type="EMBL" id="PXXO01000002">
    <property type="protein sequence ID" value="PSJ06932.1"/>
    <property type="molecule type" value="Genomic_DNA"/>
</dbReference>
<dbReference type="Proteomes" id="UP000243002">
    <property type="component" value="Unassembled WGS sequence"/>
</dbReference>
<gene>
    <name evidence="5" type="ORF">C7K55_02965</name>
</gene>
<dbReference type="GO" id="GO:0016020">
    <property type="term" value="C:membrane"/>
    <property type="evidence" value="ECO:0007669"/>
    <property type="project" value="UniProtKB-SubCell"/>
</dbReference>
<proteinExistence type="predicted"/>
<dbReference type="OrthoDB" id="467934at2"/>
<reference evidence="5 6" key="1">
    <citation type="journal article" date="2018" name="Environ. Microbiol.">
        <title>Ecological and genomic features of two widespread freshwater picocyanobacteria.</title>
        <authorList>
            <person name="Cabello-Yeves P.J."/>
            <person name="Picazo A."/>
            <person name="Camacho A."/>
            <person name="Callieri C."/>
            <person name="Rosselli R."/>
            <person name="Roda-Garcia J.J."/>
            <person name="Coutinho F.H."/>
            <person name="Rodriguez-Valera F."/>
        </authorList>
    </citation>
    <scope>NUCLEOTIDE SEQUENCE [LARGE SCALE GENOMIC DNA]</scope>
    <source>
        <strain evidence="5 6">Tous</strain>
    </source>
</reference>
<keyword evidence="3" id="KW-1133">Transmembrane helix</keyword>
<accession>A0A2P7N0E3</accession>
<evidence type="ECO:0000256" key="1">
    <source>
        <dbReference type="ARBA" id="ARBA00004141"/>
    </source>
</evidence>
<keyword evidence="2" id="KW-0812">Transmembrane</keyword>
<evidence type="ECO:0000256" key="2">
    <source>
        <dbReference type="ARBA" id="ARBA00022692"/>
    </source>
</evidence>
<protein>
    <submittedName>
        <fullName evidence="5">GTPase</fullName>
    </submittedName>
</protein>
<dbReference type="AlphaFoldDB" id="A0A2P7N0E3"/>
<evidence type="ECO:0000256" key="4">
    <source>
        <dbReference type="ARBA" id="ARBA00023136"/>
    </source>
</evidence>
<evidence type="ECO:0000256" key="3">
    <source>
        <dbReference type="ARBA" id="ARBA00022989"/>
    </source>
</evidence>
<comment type="subcellular location">
    <subcellularLocation>
        <location evidence="1">Membrane</location>
        <topology evidence="1">Multi-pass membrane protein</topology>
    </subcellularLocation>
</comment>
<dbReference type="InterPro" id="IPR021147">
    <property type="entry name" value="DUF697"/>
</dbReference>
<keyword evidence="6" id="KW-1185">Reference proteome</keyword>